<dbReference type="PANTHER" id="PTHR30294">
    <property type="entry name" value="MEMBRANE COMPONENT OF ABC TRANSPORTER YHHJ-RELATED"/>
    <property type="match status" value="1"/>
</dbReference>
<keyword evidence="9" id="KW-1185">Reference proteome</keyword>
<evidence type="ECO:0000256" key="4">
    <source>
        <dbReference type="ARBA" id="ARBA00022989"/>
    </source>
</evidence>
<keyword evidence="5 6" id="KW-0472">Membrane</keyword>
<dbReference type="InterPro" id="IPR013525">
    <property type="entry name" value="ABC2_TM"/>
</dbReference>
<name>A0A7G9G9H9_9FIRM</name>
<feature type="transmembrane region" description="Helical" evidence="6">
    <location>
        <begin position="264"/>
        <end position="285"/>
    </location>
</feature>
<dbReference type="Pfam" id="PF12698">
    <property type="entry name" value="ABC2_membrane_3"/>
    <property type="match status" value="1"/>
</dbReference>
<organism evidence="8 9">
    <name type="scientific">Wansuia hejianensis</name>
    <dbReference type="NCBI Taxonomy" id="2763667"/>
    <lineage>
        <taxon>Bacteria</taxon>
        <taxon>Bacillati</taxon>
        <taxon>Bacillota</taxon>
        <taxon>Clostridia</taxon>
        <taxon>Lachnospirales</taxon>
        <taxon>Lachnospiraceae</taxon>
        <taxon>Wansuia</taxon>
    </lineage>
</organism>
<dbReference type="PANTHER" id="PTHR30294:SF29">
    <property type="entry name" value="MULTIDRUG ABC TRANSPORTER PERMEASE YBHS-RELATED"/>
    <property type="match status" value="1"/>
</dbReference>
<feature type="transmembrane region" description="Helical" evidence="6">
    <location>
        <begin position="188"/>
        <end position="208"/>
    </location>
</feature>
<feature type="transmembrane region" description="Helical" evidence="6">
    <location>
        <begin position="297"/>
        <end position="316"/>
    </location>
</feature>
<dbReference type="Proteomes" id="UP000515860">
    <property type="component" value="Chromosome"/>
</dbReference>
<dbReference type="KEGG" id="whj:H9Q79_11005"/>
<evidence type="ECO:0000313" key="8">
    <source>
        <dbReference type="EMBL" id="QNM07461.1"/>
    </source>
</evidence>
<feature type="transmembrane region" description="Helical" evidence="6">
    <location>
        <begin position="15"/>
        <end position="32"/>
    </location>
</feature>
<evidence type="ECO:0000256" key="5">
    <source>
        <dbReference type="ARBA" id="ARBA00023136"/>
    </source>
</evidence>
<proteinExistence type="predicted"/>
<evidence type="ECO:0000256" key="1">
    <source>
        <dbReference type="ARBA" id="ARBA00004651"/>
    </source>
</evidence>
<dbReference type="Gene3D" id="3.40.1710.10">
    <property type="entry name" value="abc type-2 transporter like domain"/>
    <property type="match status" value="1"/>
</dbReference>
<dbReference type="GO" id="GO:0005886">
    <property type="term" value="C:plasma membrane"/>
    <property type="evidence" value="ECO:0007669"/>
    <property type="project" value="UniProtKB-SubCell"/>
</dbReference>
<dbReference type="InterPro" id="IPR051449">
    <property type="entry name" value="ABC-2_transporter_component"/>
</dbReference>
<sequence length="385" mass="42626">MTVFKGYLKIIKQNLTYMISWIFIFLIITLMMDSFTSDAQKGIFRAESVDIAVVDLDSSTLSQGLIDYLSLHNQVTLTDGDQEKLTAALYYRTYAYVLTIPEGFGSSFPDGGETLKATKVPGSTEGYYLDTQTDSFLNQVRVYQAAGFDRPEAIEKALALSETEAPVTLKDSSGNGGEMPGYAYLFRFLPYLYISVLCYCVSYILTAFNNREIHRRMMASAISPASQNFQGIMAFLFLFMVFWGISMLLPLIAGYRSFYTGGHILLYLANSLLMLAVAASIAFLVGHLIRGDNAINGITNILSLGMSFLCGVFVPLEFLSDGVKKVSQFLPVYWYETTNDLLGSHNTLSAEMQNTVFQGFLIQAAFALACFCLTLAVGKLKAQEN</sequence>
<feature type="domain" description="ABC-2 type transporter transmembrane" evidence="7">
    <location>
        <begin position="19"/>
        <end position="375"/>
    </location>
</feature>
<evidence type="ECO:0000313" key="9">
    <source>
        <dbReference type="Proteomes" id="UP000515860"/>
    </source>
</evidence>
<protein>
    <submittedName>
        <fullName evidence="8">ABC transporter permease</fullName>
    </submittedName>
</protein>
<evidence type="ECO:0000256" key="6">
    <source>
        <dbReference type="SAM" id="Phobius"/>
    </source>
</evidence>
<dbReference type="RefSeq" id="WP_249328291.1">
    <property type="nucleotide sequence ID" value="NZ_CP060635.1"/>
</dbReference>
<reference evidence="8 9" key="1">
    <citation type="submission" date="2020-08" db="EMBL/GenBank/DDBJ databases">
        <authorList>
            <person name="Liu C."/>
            <person name="Sun Q."/>
        </authorList>
    </citation>
    <scope>NUCLEOTIDE SEQUENCE [LARGE SCALE GENOMIC DNA]</scope>
    <source>
        <strain evidence="8 9">NSJ-29</strain>
    </source>
</reference>
<feature type="transmembrane region" description="Helical" evidence="6">
    <location>
        <begin position="356"/>
        <end position="377"/>
    </location>
</feature>
<evidence type="ECO:0000256" key="3">
    <source>
        <dbReference type="ARBA" id="ARBA00022692"/>
    </source>
</evidence>
<dbReference type="EMBL" id="CP060635">
    <property type="protein sequence ID" value="QNM07461.1"/>
    <property type="molecule type" value="Genomic_DNA"/>
</dbReference>
<keyword evidence="4 6" id="KW-1133">Transmembrane helix</keyword>
<comment type="subcellular location">
    <subcellularLocation>
        <location evidence="1">Cell membrane</location>
        <topology evidence="1">Multi-pass membrane protein</topology>
    </subcellularLocation>
</comment>
<feature type="transmembrane region" description="Helical" evidence="6">
    <location>
        <begin position="229"/>
        <end position="252"/>
    </location>
</feature>
<evidence type="ECO:0000259" key="7">
    <source>
        <dbReference type="Pfam" id="PF12698"/>
    </source>
</evidence>
<keyword evidence="2" id="KW-1003">Cell membrane</keyword>
<accession>A0A7G9G9H9</accession>
<gene>
    <name evidence="8" type="ORF">H9Q79_11005</name>
</gene>
<dbReference type="AlphaFoldDB" id="A0A7G9G9H9"/>
<keyword evidence="3 6" id="KW-0812">Transmembrane</keyword>
<dbReference type="GO" id="GO:0140359">
    <property type="term" value="F:ABC-type transporter activity"/>
    <property type="evidence" value="ECO:0007669"/>
    <property type="project" value="InterPro"/>
</dbReference>
<evidence type="ECO:0000256" key="2">
    <source>
        <dbReference type="ARBA" id="ARBA00022475"/>
    </source>
</evidence>